<dbReference type="Gene3D" id="3.30.450.40">
    <property type="match status" value="1"/>
</dbReference>
<dbReference type="InterPro" id="IPR029787">
    <property type="entry name" value="Nucleotide_cyclase"/>
</dbReference>
<comment type="caution">
    <text evidence="4">The sequence shown here is derived from an EMBL/GenBank/DDBJ whole genome shotgun (WGS) entry which is preliminary data.</text>
</comment>
<dbReference type="Pfam" id="PF01590">
    <property type="entry name" value="GAF"/>
    <property type="match status" value="1"/>
</dbReference>
<dbReference type="InterPro" id="IPR011009">
    <property type="entry name" value="Kinase-like_dom_sf"/>
</dbReference>
<dbReference type="SUPFAM" id="SSF55781">
    <property type="entry name" value="GAF domain-like"/>
    <property type="match status" value="1"/>
</dbReference>
<dbReference type="Proteomes" id="UP000615026">
    <property type="component" value="Unassembled WGS sequence"/>
</dbReference>
<name>A0A929F9Y9_LEPEC</name>
<dbReference type="Pfam" id="PF00211">
    <property type="entry name" value="Guanylate_cyc"/>
    <property type="match status" value="1"/>
</dbReference>
<organism evidence="4 5">
    <name type="scientific">Leptolyngbya cf. ectocarpi LEGE 11479</name>
    <dbReference type="NCBI Taxonomy" id="1828722"/>
    <lineage>
        <taxon>Bacteria</taxon>
        <taxon>Bacillati</taxon>
        <taxon>Cyanobacteriota</taxon>
        <taxon>Cyanophyceae</taxon>
        <taxon>Leptolyngbyales</taxon>
        <taxon>Leptolyngbyaceae</taxon>
        <taxon>Leptolyngbya group</taxon>
        <taxon>Leptolyngbya</taxon>
    </lineage>
</organism>
<evidence type="ECO:0000313" key="5">
    <source>
        <dbReference type="Proteomes" id="UP000615026"/>
    </source>
</evidence>
<dbReference type="InterPro" id="IPR041664">
    <property type="entry name" value="AAA_16"/>
</dbReference>
<gene>
    <name evidence="4" type="ORF">IQ260_26005</name>
</gene>
<dbReference type="SUPFAM" id="SSF52540">
    <property type="entry name" value="P-loop containing nucleoside triphosphate hydrolases"/>
    <property type="match status" value="1"/>
</dbReference>
<evidence type="ECO:0000259" key="3">
    <source>
        <dbReference type="PROSITE" id="PS50125"/>
    </source>
</evidence>
<dbReference type="PROSITE" id="PS50125">
    <property type="entry name" value="GUANYLATE_CYCLASE_2"/>
    <property type="match status" value="1"/>
</dbReference>
<dbReference type="GO" id="GO:0035556">
    <property type="term" value="P:intracellular signal transduction"/>
    <property type="evidence" value="ECO:0007669"/>
    <property type="project" value="InterPro"/>
</dbReference>
<dbReference type="InterPro" id="IPR001054">
    <property type="entry name" value="A/G_cyclase"/>
</dbReference>
<dbReference type="InterPro" id="IPR027417">
    <property type="entry name" value="P-loop_NTPase"/>
</dbReference>
<evidence type="ECO:0000259" key="2">
    <source>
        <dbReference type="PROSITE" id="PS50011"/>
    </source>
</evidence>
<dbReference type="GO" id="GO:0004672">
    <property type="term" value="F:protein kinase activity"/>
    <property type="evidence" value="ECO:0007669"/>
    <property type="project" value="InterPro"/>
</dbReference>
<dbReference type="CDD" id="cd14014">
    <property type="entry name" value="STKc_PknB_like"/>
    <property type="match status" value="1"/>
</dbReference>
<dbReference type="InterPro" id="IPR003018">
    <property type="entry name" value="GAF"/>
</dbReference>
<comment type="subcellular location">
    <subcellularLocation>
        <location evidence="1">Membrane</location>
        <topology evidence="1">Single-pass membrane protein</topology>
    </subcellularLocation>
</comment>
<dbReference type="PANTHER" id="PTHR43642">
    <property type="entry name" value="HYBRID SIGNAL TRANSDUCTION HISTIDINE KINASE G"/>
    <property type="match status" value="1"/>
</dbReference>
<dbReference type="SMART" id="SM00065">
    <property type="entry name" value="GAF"/>
    <property type="match status" value="1"/>
</dbReference>
<dbReference type="Pfam" id="PF00069">
    <property type="entry name" value="Pkinase"/>
    <property type="match status" value="1"/>
</dbReference>
<dbReference type="CDD" id="cd07302">
    <property type="entry name" value="CHD"/>
    <property type="match status" value="1"/>
</dbReference>
<dbReference type="SUPFAM" id="SSF56112">
    <property type="entry name" value="Protein kinase-like (PK-like)"/>
    <property type="match status" value="1"/>
</dbReference>
<dbReference type="Pfam" id="PF13191">
    <property type="entry name" value="AAA_16"/>
    <property type="match status" value="1"/>
</dbReference>
<dbReference type="PROSITE" id="PS50011">
    <property type="entry name" value="PROTEIN_KINASE_DOM"/>
    <property type="match status" value="1"/>
</dbReference>
<dbReference type="EMBL" id="JADEXP010000373">
    <property type="protein sequence ID" value="MBE9070100.1"/>
    <property type="molecule type" value="Genomic_DNA"/>
</dbReference>
<feature type="domain" description="Guanylate cyclase" evidence="3">
    <location>
        <begin position="1494"/>
        <end position="1540"/>
    </location>
</feature>
<dbReference type="GO" id="GO:0009190">
    <property type="term" value="P:cyclic nucleotide biosynthetic process"/>
    <property type="evidence" value="ECO:0007669"/>
    <property type="project" value="InterPro"/>
</dbReference>
<dbReference type="SUPFAM" id="SSF55073">
    <property type="entry name" value="Nucleotide cyclase"/>
    <property type="match status" value="1"/>
</dbReference>
<feature type="non-terminal residue" evidence="4">
    <location>
        <position position="1540"/>
    </location>
</feature>
<sequence>MTLSGYQFQAELHRSERSIVERGVLHGQSVVVKRLNRQYPLPKDLADYQQEYDVLQHIESDWVIKGYGLNAQRHELVLVLEDIGGQSLRQLYREQALPLEQFLDIAIAITQGLGHIHAAQVIHKDINPGNIIVNPATGQLRIIDFGLSSRIQQETATLQHPNTLEGTLTYLSPEQTGRVNRLIDYRTDIYSLGATFYELLTGSLPFTTTDPMALVHSHLAKMPPSVTELRSELPDFLAAMVTKMMAKSAEERYQSAWGIQADLERLQESLSLSISLDLPIAQDDYPFQFRLPQTLYGREAELHQLLASFEESRCANGARLVLVTGYSGIGKSSLVRELYRPITEAQGYFTTGKFDQLQRVVPYAALIKAFSGLLRQLLGESAAQLEVLRSHLLTAVGNNGQVIIDVIPDLELVIGPQPAVPALAPAESQNRFSNVFQRFVRVFAQPEHPLVLFLDDLQWADTASLNLLHLLLSDTQTESLLVIGAYRSNEVSDTHPLMRTLTGLQQDGIVPTTLTLSPLVLPHICQLLADTLYQELSTVEPLAQLLLEKTDGNPFFVNEFLKTLEAEKLIRFDLSQRRWHWNLAQIQAQKITDNVVVLMTRKLQQLSSEVQQLLCIAACIGASFNIEMLALVAEQDPAAVRKTLESALQSGLLLASEQNQELMFLHDRVQQAAYDLLDSGEKSALHLRIGQHLQQQLAALPEKLFEVVDHLNLGRSQLSSEQYLEVVQLNLEAGQRAKQATAYQAAEQYLAAGVEYLGKIVSLSLAKLTYALYREWAEVQYLLGEFDASQSTIDHLLKQNLSPLQQAEVYNLRIVQNTIQTNYQAALEAGKEALAVLGVTLPLTDLEVSFKVEYAELRETLEGRTLASLEDLPTITEPEKIFAVELLSNLGSAAYRYDQRVWQVIVVLSINLFLKYGNVPQSCYGYSNYGTLLGSVLGDYKAGYESARLSLRLSEKYCDRTQTSRACFILSNFVQSWVRPVSEADAVNQAGVDAGLETGEFQYVGYTLSYRISNLFFQGKPLSEVMVALQEAMQFCRQVKNQWAIDALLGYQLTIQQLLGDCPSDTGYIQACRDNNSLSGLCRYYILQGLTLYLDRQPDEALAMLDKAAPMLDFILGVVSVAEYHFYRAMLLAEFPTSSDTLQQIETHRVWLHKRAAICPNNFLQKAQLIDAELARLKGQQWDAIQHYDAAITCAVSHQFLQDEAIACERAALFWLDYDKVAFARPYLQQAHYAFMRWGAAHKVAQLEQEFPWLQSINEMELNPAAITKRVSGNTFSDTLDLSSLLKASQTISSEIVLERLTRELMEILVENAGAQRGYLLLKDSADLWIEAYSGGGNVPVAESTRDPEQLPLSLINYVVRTVKAVVLSDAATAGDFVQDPYIRVHQPKSIFCVPLLHQGSLTGLVYFEHFLAPNAFTRDRLEVINLLSSQAAISIQNAQLYNTLEQKVVQRTQALAAERAKSEKLLHNILPVAIAERLKENEQAIADGFEEVSVLFCDIVGFTNLSSQISPTELVDFLNQVFSVFDQLCDRHQLEKIKT</sequence>
<dbReference type="GO" id="GO:0004016">
    <property type="term" value="F:adenylate cyclase activity"/>
    <property type="evidence" value="ECO:0007669"/>
    <property type="project" value="UniProtKB-ARBA"/>
</dbReference>
<dbReference type="Gene3D" id="3.30.70.1230">
    <property type="entry name" value="Nucleotide cyclase"/>
    <property type="match status" value="1"/>
</dbReference>
<feature type="domain" description="Protein kinase" evidence="2">
    <location>
        <begin position="6"/>
        <end position="266"/>
    </location>
</feature>
<reference evidence="4" key="1">
    <citation type="submission" date="2020-10" db="EMBL/GenBank/DDBJ databases">
        <authorList>
            <person name="Castelo-Branco R."/>
            <person name="Eusebio N."/>
            <person name="Adriana R."/>
            <person name="Vieira A."/>
            <person name="Brugerolle De Fraissinette N."/>
            <person name="Rezende De Castro R."/>
            <person name="Schneider M.P."/>
            <person name="Vasconcelos V."/>
            <person name="Leao P.N."/>
        </authorList>
    </citation>
    <scope>NUCLEOTIDE SEQUENCE</scope>
    <source>
        <strain evidence="4">LEGE 11479</strain>
    </source>
</reference>
<accession>A0A929F9Y9</accession>
<dbReference type="InterPro" id="IPR029016">
    <property type="entry name" value="GAF-like_dom_sf"/>
</dbReference>
<dbReference type="PANTHER" id="PTHR43642:SF1">
    <property type="entry name" value="HYBRID SIGNAL TRANSDUCTION HISTIDINE KINASE G"/>
    <property type="match status" value="1"/>
</dbReference>
<evidence type="ECO:0000313" key="4">
    <source>
        <dbReference type="EMBL" id="MBE9070100.1"/>
    </source>
</evidence>
<dbReference type="InterPro" id="IPR053159">
    <property type="entry name" value="Hybrid_Histidine_Kinase"/>
</dbReference>
<protein>
    <submittedName>
        <fullName evidence="4">AAA family ATPase</fullName>
    </submittedName>
</protein>
<dbReference type="GO" id="GO:0016020">
    <property type="term" value="C:membrane"/>
    <property type="evidence" value="ECO:0007669"/>
    <property type="project" value="UniProtKB-SubCell"/>
</dbReference>
<proteinExistence type="predicted"/>
<keyword evidence="5" id="KW-1185">Reference proteome</keyword>
<evidence type="ECO:0000256" key="1">
    <source>
        <dbReference type="ARBA" id="ARBA00004167"/>
    </source>
</evidence>
<dbReference type="RefSeq" id="WP_193995985.1">
    <property type="nucleotide sequence ID" value="NZ_JADEXP010000373.1"/>
</dbReference>
<dbReference type="Gene3D" id="1.10.510.10">
    <property type="entry name" value="Transferase(Phosphotransferase) domain 1"/>
    <property type="match status" value="1"/>
</dbReference>
<dbReference type="GO" id="GO:0005524">
    <property type="term" value="F:ATP binding"/>
    <property type="evidence" value="ECO:0007669"/>
    <property type="project" value="InterPro"/>
</dbReference>
<dbReference type="Gene3D" id="3.40.50.300">
    <property type="entry name" value="P-loop containing nucleotide triphosphate hydrolases"/>
    <property type="match status" value="1"/>
</dbReference>
<dbReference type="InterPro" id="IPR000719">
    <property type="entry name" value="Prot_kinase_dom"/>
</dbReference>